<dbReference type="SUPFAM" id="SSF56219">
    <property type="entry name" value="DNase I-like"/>
    <property type="match status" value="1"/>
</dbReference>
<gene>
    <name evidence="1" type="ORF">CB5_LOCUS18991</name>
</gene>
<accession>A0A6V7PYF4</accession>
<proteinExistence type="predicted"/>
<reference evidence="1" key="1">
    <citation type="submission" date="2020-07" db="EMBL/GenBank/DDBJ databases">
        <authorList>
            <person name="Lin J."/>
        </authorList>
    </citation>
    <scope>NUCLEOTIDE SEQUENCE</scope>
</reference>
<dbReference type="InterPro" id="IPR036691">
    <property type="entry name" value="Endo/exonu/phosph_ase_sf"/>
</dbReference>
<dbReference type="PANTHER" id="PTHR33710:SF71">
    <property type="entry name" value="ENDONUCLEASE_EXONUCLEASE_PHOSPHATASE DOMAIN-CONTAINING PROTEIN"/>
    <property type="match status" value="1"/>
</dbReference>
<name>A0A6V7PYF4_ANACO</name>
<dbReference type="AlphaFoldDB" id="A0A6V7PYF4"/>
<dbReference type="PANTHER" id="PTHR33710">
    <property type="entry name" value="BNAC02G09200D PROTEIN"/>
    <property type="match status" value="1"/>
</dbReference>
<evidence type="ECO:0008006" key="2">
    <source>
        <dbReference type="Google" id="ProtNLM"/>
    </source>
</evidence>
<dbReference type="Gene3D" id="3.60.10.10">
    <property type="entry name" value="Endonuclease/exonuclease/phosphatase"/>
    <property type="match status" value="1"/>
</dbReference>
<sequence>MSPLASLPVDHSSIAPTLDDSLNEAPNAQEIVLITNVYGPTGSGSKAGFFQELRNSRQFSRSLWVALGDFNVLLSLQDKNGSPSNISDILAFREAISDMGLFDLPLQNKTFTWSNGRRNPTLERLDRALISQD</sequence>
<protein>
    <recommendedName>
        <fullName evidence="2">Endonuclease/exonuclease/phosphatase domain-containing protein</fullName>
    </recommendedName>
</protein>
<organism evidence="1">
    <name type="scientific">Ananas comosus var. bracteatus</name>
    <name type="common">red pineapple</name>
    <dbReference type="NCBI Taxonomy" id="296719"/>
    <lineage>
        <taxon>Eukaryota</taxon>
        <taxon>Viridiplantae</taxon>
        <taxon>Streptophyta</taxon>
        <taxon>Embryophyta</taxon>
        <taxon>Tracheophyta</taxon>
        <taxon>Spermatophyta</taxon>
        <taxon>Magnoliopsida</taxon>
        <taxon>Liliopsida</taxon>
        <taxon>Poales</taxon>
        <taxon>Bromeliaceae</taxon>
        <taxon>Bromelioideae</taxon>
        <taxon>Ananas</taxon>
    </lineage>
</organism>
<evidence type="ECO:0000313" key="1">
    <source>
        <dbReference type="EMBL" id="CAD1835780.1"/>
    </source>
</evidence>
<dbReference type="EMBL" id="LR862153">
    <property type="protein sequence ID" value="CAD1835780.1"/>
    <property type="molecule type" value="Genomic_DNA"/>
</dbReference>